<dbReference type="SUPFAM" id="SSF56281">
    <property type="entry name" value="Metallo-hydrolase/oxidoreductase"/>
    <property type="match status" value="1"/>
</dbReference>
<gene>
    <name evidence="2" type="ORF">ACFO6Q_09500</name>
</gene>
<evidence type="ECO:0000313" key="3">
    <source>
        <dbReference type="Proteomes" id="UP001595886"/>
    </source>
</evidence>
<protein>
    <submittedName>
        <fullName evidence="2">MBL fold metallo-hydrolase</fullName>
    </submittedName>
</protein>
<reference evidence="3" key="1">
    <citation type="journal article" date="2019" name="Int. J. Syst. Evol. Microbiol.">
        <title>The Global Catalogue of Microorganisms (GCM) 10K type strain sequencing project: providing services to taxonomists for standard genome sequencing and annotation.</title>
        <authorList>
            <consortium name="The Broad Institute Genomics Platform"/>
            <consortium name="The Broad Institute Genome Sequencing Center for Infectious Disease"/>
            <person name="Wu L."/>
            <person name="Ma J."/>
        </authorList>
    </citation>
    <scope>NUCLEOTIDE SEQUENCE [LARGE SCALE GENOMIC DNA]</scope>
    <source>
        <strain evidence="3">CCUG 30340</strain>
    </source>
</reference>
<accession>A0ABV9QVB6</accession>
<evidence type="ECO:0000259" key="1">
    <source>
        <dbReference type="SMART" id="SM00849"/>
    </source>
</evidence>
<dbReference type="SMART" id="SM00849">
    <property type="entry name" value="Lactamase_B"/>
    <property type="match status" value="1"/>
</dbReference>
<dbReference type="Pfam" id="PF00753">
    <property type="entry name" value="Lactamase_B"/>
    <property type="match status" value="1"/>
</dbReference>
<dbReference type="CDD" id="cd07726">
    <property type="entry name" value="ST1585-like_MBL-fold"/>
    <property type="match status" value="1"/>
</dbReference>
<dbReference type="PANTHER" id="PTHR42951">
    <property type="entry name" value="METALLO-BETA-LACTAMASE DOMAIN-CONTAINING"/>
    <property type="match status" value="1"/>
</dbReference>
<dbReference type="Gene3D" id="3.60.15.10">
    <property type="entry name" value="Ribonuclease Z/Hydroxyacylglutathione hydrolase-like"/>
    <property type="match status" value="1"/>
</dbReference>
<comment type="caution">
    <text evidence="2">The sequence shown here is derived from an EMBL/GenBank/DDBJ whole genome shotgun (WGS) entry which is preliminary data.</text>
</comment>
<organism evidence="2 3">
    <name type="scientific">Dokdonella ginsengisoli</name>
    <dbReference type="NCBI Taxonomy" id="363846"/>
    <lineage>
        <taxon>Bacteria</taxon>
        <taxon>Pseudomonadati</taxon>
        <taxon>Pseudomonadota</taxon>
        <taxon>Gammaproteobacteria</taxon>
        <taxon>Lysobacterales</taxon>
        <taxon>Rhodanobacteraceae</taxon>
        <taxon>Dokdonella</taxon>
    </lineage>
</organism>
<dbReference type="PANTHER" id="PTHR42951:SF22">
    <property type="entry name" value="METALLO BETA-LACTAMASE SUPERFAMILY LIPOPROTEIN"/>
    <property type="match status" value="1"/>
</dbReference>
<dbReference type="InterPro" id="IPR001279">
    <property type="entry name" value="Metallo-B-lactamas"/>
</dbReference>
<keyword evidence="3" id="KW-1185">Reference proteome</keyword>
<sequence>MHHEHLGDGITVVDIGLERPHFGACYLIESNGAAAVFDAGTNFSVPRVLAALADRGLTREDVRYVVASHVHLDHAGGLGALLRELPNALALAHPRGVRHLVDPSALQASAEQVYGAEVVARTYGTLVPVAPERVRALADGEDVDLAGRRLHFIDSPGHARHHVALYDEASASWFTGDCFGISYRDFDGGTQPLIFPTTSPVQFEPDAMKATIARMLERRPRAMLLTHYSRIGDVQARAQALVRLIDAQVELTHRHAGDDDPVAALTEALQRLFLDEVRRIGAPVSEARSRHLLAIDAELNAKGMLIWLERQTPKKKAAE</sequence>
<evidence type="ECO:0000313" key="2">
    <source>
        <dbReference type="EMBL" id="MFC4820559.1"/>
    </source>
</evidence>
<dbReference type="Proteomes" id="UP001595886">
    <property type="component" value="Unassembled WGS sequence"/>
</dbReference>
<name>A0ABV9QVB6_9GAMM</name>
<dbReference type="InterPro" id="IPR050855">
    <property type="entry name" value="NDM-1-like"/>
</dbReference>
<proteinExistence type="predicted"/>
<dbReference type="InterPro" id="IPR037482">
    <property type="entry name" value="ST1585_MBL-fold"/>
</dbReference>
<dbReference type="InterPro" id="IPR036866">
    <property type="entry name" value="RibonucZ/Hydroxyglut_hydro"/>
</dbReference>
<dbReference type="EMBL" id="JBHSHD010000007">
    <property type="protein sequence ID" value="MFC4820559.1"/>
    <property type="molecule type" value="Genomic_DNA"/>
</dbReference>
<dbReference type="RefSeq" id="WP_380020420.1">
    <property type="nucleotide sequence ID" value="NZ_JBHSHD010000007.1"/>
</dbReference>
<feature type="domain" description="Metallo-beta-lactamase" evidence="1">
    <location>
        <begin position="22"/>
        <end position="227"/>
    </location>
</feature>